<dbReference type="RefSeq" id="WP_138621197.1">
    <property type="nucleotide sequence ID" value="NZ_SZVP01000003.1"/>
</dbReference>
<evidence type="ECO:0000313" key="3">
    <source>
        <dbReference type="Proteomes" id="UP000307702"/>
    </source>
</evidence>
<gene>
    <name evidence="2" type="ORF">FCS21_05395</name>
</gene>
<reference evidence="2 3" key="1">
    <citation type="submission" date="2019-05" db="EMBL/GenBank/DDBJ databases">
        <title>Colwellia ponticola sp. nov., isolated from seawater.</title>
        <authorList>
            <person name="Yoon J.-H."/>
        </authorList>
    </citation>
    <scope>NUCLEOTIDE SEQUENCE [LARGE SCALE GENOMIC DNA]</scope>
    <source>
        <strain evidence="2 3">OISW-25</strain>
    </source>
</reference>
<comment type="caution">
    <text evidence="2">The sequence shown here is derived from an EMBL/GenBank/DDBJ whole genome shotgun (WGS) entry which is preliminary data.</text>
</comment>
<keyword evidence="3" id="KW-1185">Reference proteome</keyword>
<dbReference type="Proteomes" id="UP000307702">
    <property type="component" value="Unassembled WGS sequence"/>
</dbReference>
<dbReference type="InterPro" id="IPR002686">
    <property type="entry name" value="Transposase_17"/>
</dbReference>
<dbReference type="Gene3D" id="3.30.70.1290">
    <property type="entry name" value="Transposase IS200-like"/>
    <property type="match status" value="1"/>
</dbReference>
<dbReference type="SMART" id="SM01321">
    <property type="entry name" value="Y1_Tnp"/>
    <property type="match status" value="1"/>
</dbReference>
<dbReference type="PANTHER" id="PTHR36966:SF1">
    <property type="entry name" value="REP-ASSOCIATED TYROSINE TRANSPOSASE"/>
    <property type="match status" value="1"/>
</dbReference>
<dbReference type="Pfam" id="PF01797">
    <property type="entry name" value="Y1_Tnp"/>
    <property type="match status" value="1"/>
</dbReference>
<evidence type="ECO:0000313" key="2">
    <source>
        <dbReference type="EMBL" id="TMM46397.1"/>
    </source>
</evidence>
<dbReference type="InterPro" id="IPR036515">
    <property type="entry name" value="Transposase_17_sf"/>
</dbReference>
<protein>
    <submittedName>
        <fullName evidence="2">Transposase</fullName>
    </submittedName>
</protein>
<dbReference type="GO" id="GO:0043565">
    <property type="term" value="F:sequence-specific DNA binding"/>
    <property type="evidence" value="ECO:0007669"/>
    <property type="project" value="TreeGrafter"/>
</dbReference>
<dbReference type="NCBIfam" id="NF047646">
    <property type="entry name" value="REP_Tyr_transpos"/>
    <property type="match status" value="1"/>
</dbReference>
<dbReference type="InterPro" id="IPR052715">
    <property type="entry name" value="RAYT_transposase"/>
</dbReference>
<dbReference type="OrthoDB" id="9794403at2"/>
<dbReference type="PANTHER" id="PTHR36966">
    <property type="entry name" value="REP-ASSOCIATED TYROSINE TRANSPOSASE"/>
    <property type="match status" value="1"/>
</dbReference>
<sequence>MSWSELRKGRISQAQGEYFITFNSYNKRPYFNNFDLACLFCQYISVHETKYQCTWLTWVLMPDHFHGLLRLNVNDPGLSQVVGALRGASSFIITKKLNGDNKLWQPSFYDRALRIEDDRKNIARYIIANPLRKKLVNHIGDYPFWNSIYL</sequence>
<accession>A0A8H2JML1</accession>
<feature type="domain" description="Transposase IS200-like" evidence="1">
    <location>
        <begin position="13"/>
        <end position="129"/>
    </location>
</feature>
<evidence type="ECO:0000259" key="1">
    <source>
        <dbReference type="SMART" id="SM01321"/>
    </source>
</evidence>
<dbReference type="EMBL" id="SZVP01000003">
    <property type="protein sequence ID" value="TMM46397.1"/>
    <property type="molecule type" value="Genomic_DNA"/>
</dbReference>
<dbReference type="GO" id="GO:0004803">
    <property type="term" value="F:transposase activity"/>
    <property type="evidence" value="ECO:0007669"/>
    <property type="project" value="InterPro"/>
</dbReference>
<name>A0A8H2JML1_9GAMM</name>
<dbReference type="GO" id="GO:0006313">
    <property type="term" value="P:DNA transposition"/>
    <property type="evidence" value="ECO:0007669"/>
    <property type="project" value="InterPro"/>
</dbReference>
<dbReference type="SUPFAM" id="SSF143422">
    <property type="entry name" value="Transposase IS200-like"/>
    <property type="match status" value="1"/>
</dbReference>
<dbReference type="AlphaFoldDB" id="A0A8H2JML1"/>
<organism evidence="2 3">
    <name type="scientific">Colwellia ponticola</name>
    <dbReference type="NCBI Taxonomy" id="2304625"/>
    <lineage>
        <taxon>Bacteria</taxon>
        <taxon>Pseudomonadati</taxon>
        <taxon>Pseudomonadota</taxon>
        <taxon>Gammaproteobacteria</taxon>
        <taxon>Alteromonadales</taxon>
        <taxon>Colwelliaceae</taxon>
        <taxon>Colwellia</taxon>
    </lineage>
</organism>
<proteinExistence type="predicted"/>